<proteinExistence type="predicted"/>
<organism evidence="1 2">
    <name type="scientific">Cylindrobasidium torrendii FP15055 ss-10</name>
    <dbReference type="NCBI Taxonomy" id="1314674"/>
    <lineage>
        <taxon>Eukaryota</taxon>
        <taxon>Fungi</taxon>
        <taxon>Dikarya</taxon>
        <taxon>Basidiomycota</taxon>
        <taxon>Agaricomycotina</taxon>
        <taxon>Agaricomycetes</taxon>
        <taxon>Agaricomycetidae</taxon>
        <taxon>Agaricales</taxon>
        <taxon>Marasmiineae</taxon>
        <taxon>Physalacriaceae</taxon>
        <taxon>Cylindrobasidium</taxon>
    </lineage>
</organism>
<protein>
    <submittedName>
        <fullName evidence="1">Uncharacterized protein</fullName>
    </submittedName>
</protein>
<sequence>MPLKFPMLEEVYIETVDEEVDPGEPSGFERSWFKDAPRLKRVKLEFARQWPYAWYPSSLTHMSILLEGNMCLLQYAALSFPDLQELEIQGEDFFGPPSPPELQPICSNALKYLTCTGLSLKYLTFPALECLAVRYLKDYSDHEYYQGISWLDILADFIRRSKCRLTDLHLDAECSVLQDPRMYTEILPLVAPTLVVLELAHLRYSETEKIVHSLTRTASSPGSLPYLEYLEISSIYLQENDIDDGADSFVRTLATALVSLRNETLAKQWHASLLKQVFVPPENDPCVVKMRKDCLNSLCSRGLEVIYAPYRARRAQKDVDEPTSTCWLEDWHRVWYNNSGR</sequence>
<evidence type="ECO:0000313" key="2">
    <source>
        <dbReference type="Proteomes" id="UP000054007"/>
    </source>
</evidence>
<dbReference type="STRING" id="1314674.A0A0D7B9Q0"/>
<gene>
    <name evidence="1" type="ORF">CYLTODRAFT_454856</name>
</gene>
<dbReference type="Proteomes" id="UP000054007">
    <property type="component" value="Unassembled WGS sequence"/>
</dbReference>
<dbReference type="EMBL" id="KN880538">
    <property type="protein sequence ID" value="KIY66970.1"/>
    <property type="molecule type" value="Genomic_DNA"/>
</dbReference>
<reference evidence="1 2" key="1">
    <citation type="journal article" date="2015" name="Fungal Genet. Biol.">
        <title>Evolution of novel wood decay mechanisms in Agaricales revealed by the genome sequences of Fistulina hepatica and Cylindrobasidium torrendii.</title>
        <authorList>
            <person name="Floudas D."/>
            <person name="Held B.W."/>
            <person name="Riley R."/>
            <person name="Nagy L.G."/>
            <person name="Koehler G."/>
            <person name="Ransdell A.S."/>
            <person name="Younus H."/>
            <person name="Chow J."/>
            <person name="Chiniquy J."/>
            <person name="Lipzen A."/>
            <person name="Tritt A."/>
            <person name="Sun H."/>
            <person name="Haridas S."/>
            <person name="LaButti K."/>
            <person name="Ohm R.A."/>
            <person name="Kues U."/>
            <person name="Blanchette R.A."/>
            <person name="Grigoriev I.V."/>
            <person name="Minto R.E."/>
            <person name="Hibbett D.S."/>
        </authorList>
    </citation>
    <scope>NUCLEOTIDE SEQUENCE [LARGE SCALE GENOMIC DNA]</scope>
    <source>
        <strain evidence="1 2">FP15055 ss-10</strain>
    </source>
</reference>
<evidence type="ECO:0000313" key="1">
    <source>
        <dbReference type="EMBL" id="KIY66970.1"/>
    </source>
</evidence>
<accession>A0A0D7B9Q0</accession>
<dbReference type="AlphaFoldDB" id="A0A0D7B9Q0"/>
<keyword evidence="2" id="KW-1185">Reference proteome</keyword>
<name>A0A0D7B9Q0_9AGAR</name>